<keyword evidence="9" id="KW-1185">Reference proteome</keyword>
<dbReference type="PANTHER" id="PTHR11706:SF33">
    <property type="entry name" value="NATURAL RESISTANCE-ASSOCIATED MACROPHAGE PROTEIN 2"/>
    <property type="match status" value="1"/>
</dbReference>
<evidence type="ECO:0000256" key="7">
    <source>
        <dbReference type="HAMAP-Rule" id="MF_00221"/>
    </source>
</evidence>
<dbReference type="Pfam" id="PF01566">
    <property type="entry name" value="Nramp"/>
    <property type="match status" value="1"/>
</dbReference>
<feature type="transmembrane region" description="Helical" evidence="7">
    <location>
        <begin position="176"/>
        <end position="200"/>
    </location>
</feature>
<comment type="subcellular location">
    <subcellularLocation>
        <location evidence="7">Cell membrane</location>
        <topology evidence="7">Multi-pass membrane protein</topology>
    </subcellularLocation>
    <subcellularLocation>
        <location evidence="1">Membrane</location>
        <topology evidence="1">Multi-pass membrane protein</topology>
    </subcellularLocation>
</comment>
<evidence type="ECO:0000313" key="9">
    <source>
        <dbReference type="Proteomes" id="UP001231124"/>
    </source>
</evidence>
<dbReference type="NCBIfam" id="NF037982">
    <property type="entry name" value="Nramp_1"/>
    <property type="match status" value="1"/>
</dbReference>
<comment type="similarity">
    <text evidence="7">Belongs to the NRAMP family.</text>
</comment>
<evidence type="ECO:0000256" key="4">
    <source>
        <dbReference type="ARBA" id="ARBA00022847"/>
    </source>
</evidence>
<reference evidence="8 9" key="1">
    <citation type="submission" date="2023-07" db="EMBL/GenBank/DDBJ databases">
        <title>Genomic Encyclopedia of Type Strains, Phase IV (KMG-IV): sequencing the most valuable type-strain genomes for metagenomic binning, comparative biology and taxonomic classification.</title>
        <authorList>
            <person name="Goeker M."/>
        </authorList>
    </citation>
    <scope>NUCLEOTIDE SEQUENCE [LARGE SCALE GENOMIC DNA]</scope>
    <source>
        <strain evidence="8 9">DSM 19013</strain>
    </source>
</reference>
<keyword evidence="4 7" id="KW-0769">Symport</keyword>
<feature type="transmembrane region" description="Helical" evidence="7">
    <location>
        <begin position="264"/>
        <end position="286"/>
    </location>
</feature>
<dbReference type="PRINTS" id="PR00447">
    <property type="entry name" value="NATRESASSCMP"/>
</dbReference>
<dbReference type="Proteomes" id="UP001231124">
    <property type="component" value="Unassembled WGS sequence"/>
</dbReference>
<comment type="function">
    <text evidence="7">H(+)-stimulated, divalent metal cation uptake system.</text>
</comment>
<comment type="caution">
    <text evidence="8">The sequence shown here is derived from an EMBL/GenBank/DDBJ whole genome shotgun (WGS) entry which is preliminary data.</text>
</comment>
<feature type="transmembrane region" description="Helical" evidence="7">
    <location>
        <begin position="373"/>
        <end position="394"/>
    </location>
</feature>
<evidence type="ECO:0000256" key="5">
    <source>
        <dbReference type="ARBA" id="ARBA00022989"/>
    </source>
</evidence>
<feature type="transmembrane region" description="Helical" evidence="7">
    <location>
        <begin position="220"/>
        <end position="243"/>
    </location>
</feature>
<dbReference type="NCBIfam" id="NF001923">
    <property type="entry name" value="PRK00701.1"/>
    <property type="match status" value="1"/>
</dbReference>
<protein>
    <recommendedName>
        <fullName evidence="7">Divalent metal cation transporter MntH</fullName>
    </recommendedName>
</protein>
<dbReference type="RefSeq" id="WP_238202244.1">
    <property type="nucleotide sequence ID" value="NZ_BPQE01000009.1"/>
</dbReference>
<evidence type="ECO:0000256" key="6">
    <source>
        <dbReference type="ARBA" id="ARBA00023136"/>
    </source>
</evidence>
<feature type="transmembrane region" description="Helical" evidence="7">
    <location>
        <begin position="74"/>
        <end position="96"/>
    </location>
</feature>
<organism evidence="8 9">
    <name type="scientific">Methylobacterium aerolatum</name>
    <dbReference type="NCBI Taxonomy" id="418708"/>
    <lineage>
        <taxon>Bacteria</taxon>
        <taxon>Pseudomonadati</taxon>
        <taxon>Pseudomonadota</taxon>
        <taxon>Alphaproteobacteria</taxon>
        <taxon>Hyphomicrobiales</taxon>
        <taxon>Methylobacteriaceae</taxon>
        <taxon>Methylobacterium</taxon>
    </lineage>
</organism>
<feature type="transmembrane region" description="Helical" evidence="7">
    <location>
        <begin position="306"/>
        <end position="329"/>
    </location>
</feature>
<feature type="transmembrane region" description="Helical" evidence="7">
    <location>
        <begin position="349"/>
        <end position="367"/>
    </location>
</feature>
<dbReference type="PANTHER" id="PTHR11706">
    <property type="entry name" value="SOLUTE CARRIER PROTEIN FAMILY 11 MEMBER"/>
    <property type="match status" value="1"/>
</dbReference>
<evidence type="ECO:0000313" key="8">
    <source>
        <dbReference type="EMBL" id="MDQ0447878.1"/>
    </source>
</evidence>
<sequence length="442" mass="45821">MASGEVVPAEVRESGGLSRTTEDGIRAVLDGRANGRTRFLLFVGPAVTASIAYMDPGNFATNIQAGARYGYTLLWVVLAANLTAMLFQALSARLGIVTGRNLAEHFRDALPRRWRLAAWGVSEVAAMATDLAEFLGGAIGLSLLVGMPLMAGMAVTAVVTYAILLLENRGFRPLEIAVGAMVGTIGLCYAVELAIAPVAWGEAAKGLVTPKIPDAEALTIAVGIIGATVMPHALFLHSGLTQGRGAPRNEADRRLLVRFSDREVIVALALAGLVNMAMVIMAASAFHLGHSEVAEIQEAYKTLTPLLGPAAGAAFLVSLIASGLSSSVVGTLAGQMVMQGFTGWRIPLLVRRLVTMAPAFAVVAIGVDPTRALVLSQVVLSLALPVPMIGLVVFTGRRSLMGAFANGPWTKAAAFAGAGVVLALNLVLLAQAFGVPVPGLGE</sequence>
<keyword evidence="2 7" id="KW-0813">Transport</keyword>
<proteinExistence type="inferred from homology"/>
<name>A0ABU0HZU8_9HYPH</name>
<evidence type="ECO:0000256" key="1">
    <source>
        <dbReference type="ARBA" id="ARBA00004141"/>
    </source>
</evidence>
<evidence type="ECO:0000256" key="3">
    <source>
        <dbReference type="ARBA" id="ARBA00022692"/>
    </source>
</evidence>
<gene>
    <name evidence="7" type="primary">mntH</name>
    <name evidence="8" type="ORF">QO012_002383</name>
</gene>
<accession>A0ABU0HZU8</accession>
<dbReference type="EMBL" id="JAUSVP010000006">
    <property type="protein sequence ID" value="MDQ0447878.1"/>
    <property type="molecule type" value="Genomic_DNA"/>
</dbReference>
<evidence type="ECO:0000256" key="2">
    <source>
        <dbReference type="ARBA" id="ARBA00022448"/>
    </source>
</evidence>
<keyword evidence="6 7" id="KW-0472">Membrane</keyword>
<dbReference type="NCBIfam" id="TIGR01197">
    <property type="entry name" value="nramp"/>
    <property type="match status" value="1"/>
</dbReference>
<feature type="transmembrane region" description="Helical" evidence="7">
    <location>
        <begin position="39"/>
        <end position="54"/>
    </location>
</feature>
<feature type="transmembrane region" description="Helical" evidence="7">
    <location>
        <begin position="414"/>
        <end position="433"/>
    </location>
</feature>
<keyword evidence="3 7" id="KW-0812">Transmembrane</keyword>
<dbReference type="InterPro" id="IPR001046">
    <property type="entry name" value="NRAMP_fam"/>
</dbReference>
<keyword evidence="5 7" id="KW-1133">Transmembrane helix</keyword>
<dbReference type="HAMAP" id="MF_00221">
    <property type="entry name" value="NRAMP"/>
    <property type="match status" value="1"/>
</dbReference>
<keyword evidence="7" id="KW-0406">Ion transport</keyword>
<keyword evidence="7" id="KW-1003">Cell membrane</keyword>
<feature type="transmembrane region" description="Helical" evidence="7">
    <location>
        <begin position="141"/>
        <end position="164"/>
    </location>
</feature>